<keyword evidence="2" id="KW-0732">Signal</keyword>
<name>A0ABU0IK54_9CAUL</name>
<feature type="compositionally biased region" description="Pro residues" evidence="1">
    <location>
        <begin position="27"/>
        <end position="38"/>
    </location>
</feature>
<accession>A0ABU0IK54</accession>
<evidence type="ECO:0000256" key="2">
    <source>
        <dbReference type="SAM" id="SignalP"/>
    </source>
</evidence>
<gene>
    <name evidence="3" type="ORF">QO010_000132</name>
</gene>
<reference evidence="3 4" key="1">
    <citation type="submission" date="2023-07" db="EMBL/GenBank/DDBJ databases">
        <title>Genomic Encyclopedia of Type Strains, Phase IV (KMG-IV): sequencing the most valuable type-strain genomes for metagenomic binning, comparative biology and taxonomic classification.</title>
        <authorList>
            <person name="Goeker M."/>
        </authorList>
    </citation>
    <scope>NUCLEOTIDE SEQUENCE [LARGE SCALE GENOMIC DNA]</scope>
    <source>
        <strain evidence="3 4">DSM 18695</strain>
    </source>
</reference>
<evidence type="ECO:0000313" key="4">
    <source>
        <dbReference type="Proteomes" id="UP001228905"/>
    </source>
</evidence>
<feature type="chain" id="PRO_5047257546" description="DUF4168 domain-containing protein" evidence="2">
    <location>
        <begin position="23"/>
        <end position="133"/>
    </location>
</feature>
<dbReference type="EMBL" id="JAUSVS010000001">
    <property type="protein sequence ID" value="MDQ0462384.1"/>
    <property type="molecule type" value="Genomic_DNA"/>
</dbReference>
<evidence type="ECO:0000313" key="3">
    <source>
        <dbReference type="EMBL" id="MDQ0462384.1"/>
    </source>
</evidence>
<organism evidence="3 4">
    <name type="scientific">Caulobacter ginsengisoli</name>
    <dbReference type="NCBI Taxonomy" id="400775"/>
    <lineage>
        <taxon>Bacteria</taxon>
        <taxon>Pseudomonadati</taxon>
        <taxon>Pseudomonadota</taxon>
        <taxon>Alphaproteobacteria</taxon>
        <taxon>Caulobacterales</taxon>
        <taxon>Caulobacteraceae</taxon>
        <taxon>Caulobacter</taxon>
    </lineage>
</organism>
<comment type="caution">
    <text evidence="3">The sequence shown here is derived from an EMBL/GenBank/DDBJ whole genome shotgun (WGS) entry which is preliminary data.</text>
</comment>
<dbReference type="RefSeq" id="WP_307344653.1">
    <property type="nucleotide sequence ID" value="NZ_JAUSVS010000001.1"/>
</dbReference>
<feature type="signal peptide" evidence="2">
    <location>
        <begin position="1"/>
        <end position="22"/>
    </location>
</feature>
<evidence type="ECO:0008006" key="5">
    <source>
        <dbReference type="Google" id="ProtNLM"/>
    </source>
</evidence>
<feature type="region of interest" description="Disordered" evidence="1">
    <location>
        <begin position="23"/>
        <end position="42"/>
    </location>
</feature>
<dbReference type="Proteomes" id="UP001228905">
    <property type="component" value="Unassembled WGS sequence"/>
</dbReference>
<sequence length="133" mass="15157">MKKILLTLAAGAAVLAAMPATAAPSVGPGPRPRPPVSSPPFIDASRAIDARRMEIGRRIDMGARRRTLTRREVRDLRYRMNDIAMLERQYLRSNNFMSVQEARVLDRRLDFVEQMLRNSLRDGDRRGGPRRGW</sequence>
<keyword evidence="4" id="KW-1185">Reference proteome</keyword>
<evidence type="ECO:0000256" key="1">
    <source>
        <dbReference type="SAM" id="MobiDB-lite"/>
    </source>
</evidence>
<protein>
    <recommendedName>
        <fullName evidence="5">DUF4168 domain-containing protein</fullName>
    </recommendedName>
</protein>
<proteinExistence type="predicted"/>